<proteinExistence type="predicted"/>
<name>A0A524RM93_9CHRO</name>
<organism evidence="2 3">
    <name type="scientific">Aphanocapsa feldmannii 277cV</name>
    <dbReference type="NCBI Taxonomy" id="2507553"/>
    <lineage>
        <taxon>Bacteria</taxon>
        <taxon>Bacillati</taxon>
        <taxon>Cyanobacteriota</taxon>
        <taxon>Cyanophyceae</taxon>
        <taxon>Oscillatoriophycideae</taxon>
        <taxon>Chroococcales</taxon>
        <taxon>Microcystaceae</taxon>
        <taxon>Aphanocapsa</taxon>
    </lineage>
</organism>
<dbReference type="Proteomes" id="UP000317990">
    <property type="component" value="Unassembled WGS sequence"/>
</dbReference>
<accession>A0A524RM93</accession>
<dbReference type="AlphaFoldDB" id="A0A524RM93"/>
<feature type="region of interest" description="Disordered" evidence="1">
    <location>
        <begin position="83"/>
        <end position="102"/>
    </location>
</feature>
<evidence type="ECO:0000256" key="1">
    <source>
        <dbReference type="SAM" id="MobiDB-lite"/>
    </source>
</evidence>
<evidence type="ECO:0000313" key="2">
    <source>
        <dbReference type="EMBL" id="TGG91410.1"/>
    </source>
</evidence>
<reference evidence="2 3" key="1">
    <citation type="journal article" date="2019" name="mSystems">
        <title>Life at home and on the roam: Genomic adaptions reflect the dual lifestyle of an intracellular, facultative symbiont.</title>
        <authorList>
            <person name="Burgsdorf I."/>
        </authorList>
    </citation>
    <scope>NUCLEOTIDE SEQUENCE [LARGE SCALE GENOMIC DNA]</scope>
    <source>
        <strain evidence="2">277cV</strain>
    </source>
</reference>
<evidence type="ECO:0000313" key="3">
    <source>
        <dbReference type="Proteomes" id="UP000317990"/>
    </source>
</evidence>
<protein>
    <submittedName>
        <fullName evidence="2">Uncharacterized protein</fullName>
    </submittedName>
</protein>
<comment type="caution">
    <text evidence="2">The sequence shown here is derived from an EMBL/GenBank/DDBJ whole genome shotgun (WGS) entry which is preliminary data.</text>
</comment>
<dbReference type="EMBL" id="SRMO01000078">
    <property type="protein sequence ID" value="TGG91410.1"/>
    <property type="molecule type" value="Genomic_DNA"/>
</dbReference>
<sequence>MPISQRCCLELCCYRAQVHARHNAVIPGTAAARHAADGSQGWCGSIRLRPIQCRSQLPSTRSPGAAHGRHLCWQPASAFLPATQPDSATRSISNRDGPTGHRFLAQHQGEISKRGSIDVLSHGIKHGLHHSGVAVEICRHRPS</sequence>
<feature type="compositionally biased region" description="Polar residues" evidence="1">
    <location>
        <begin position="84"/>
        <end position="96"/>
    </location>
</feature>
<gene>
    <name evidence="2" type="ORF">ERJ67_07985</name>
</gene>